<feature type="compositionally biased region" description="Low complexity" evidence="1">
    <location>
        <begin position="19"/>
        <end position="29"/>
    </location>
</feature>
<dbReference type="EMBL" id="LGUA01002992">
    <property type="protein sequence ID" value="OAX77237.1"/>
    <property type="molecule type" value="Genomic_DNA"/>
</dbReference>
<organism evidence="2 3">
    <name type="scientific">Emergomyces africanus</name>
    <dbReference type="NCBI Taxonomy" id="1955775"/>
    <lineage>
        <taxon>Eukaryota</taxon>
        <taxon>Fungi</taxon>
        <taxon>Dikarya</taxon>
        <taxon>Ascomycota</taxon>
        <taxon>Pezizomycotina</taxon>
        <taxon>Eurotiomycetes</taxon>
        <taxon>Eurotiomycetidae</taxon>
        <taxon>Onygenales</taxon>
        <taxon>Ajellomycetaceae</taxon>
        <taxon>Emergomyces</taxon>
    </lineage>
</organism>
<dbReference type="Proteomes" id="UP000091918">
    <property type="component" value="Unassembled WGS sequence"/>
</dbReference>
<reference evidence="2 3" key="1">
    <citation type="submission" date="2015-07" db="EMBL/GenBank/DDBJ databases">
        <title>Emmonsia species relationships and genome sequence.</title>
        <authorList>
            <person name="Cuomo C.A."/>
            <person name="Schwartz I.S."/>
            <person name="Kenyon C."/>
            <person name="de Hoog G.S."/>
            <person name="Govender N.P."/>
            <person name="Botha A."/>
            <person name="Moreno L."/>
            <person name="de Vries M."/>
            <person name="Munoz J.F."/>
            <person name="Stielow J.B."/>
        </authorList>
    </citation>
    <scope>NUCLEOTIDE SEQUENCE [LARGE SCALE GENOMIC DNA]</scope>
    <source>
        <strain evidence="2 3">CBS 136260</strain>
    </source>
</reference>
<proteinExistence type="predicted"/>
<accession>A0A1B7NKT2</accession>
<sequence>MKSGSSFFTLSSARSIEASSEFNSQSDSSQRAEREATIEKLHATQNNKIEERDKKNNNITATVEHVKRIIRV</sequence>
<feature type="region of interest" description="Disordered" evidence="1">
    <location>
        <begin position="16"/>
        <end position="56"/>
    </location>
</feature>
<gene>
    <name evidence="2" type="ORF">ACJ72_08467</name>
</gene>
<feature type="compositionally biased region" description="Basic and acidic residues" evidence="1">
    <location>
        <begin position="30"/>
        <end position="56"/>
    </location>
</feature>
<name>A0A1B7NKT2_9EURO</name>
<feature type="non-terminal residue" evidence="2">
    <location>
        <position position="72"/>
    </location>
</feature>
<dbReference type="AlphaFoldDB" id="A0A1B7NKT2"/>
<evidence type="ECO:0000313" key="3">
    <source>
        <dbReference type="Proteomes" id="UP000091918"/>
    </source>
</evidence>
<protein>
    <submittedName>
        <fullName evidence="2">Uncharacterized protein</fullName>
    </submittedName>
</protein>
<evidence type="ECO:0000256" key="1">
    <source>
        <dbReference type="SAM" id="MobiDB-lite"/>
    </source>
</evidence>
<evidence type="ECO:0000313" key="2">
    <source>
        <dbReference type="EMBL" id="OAX77237.1"/>
    </source>
</evidence>
<keyword evidence="3" id="KW-1185">Reference proteome</keyword>
<comment type="caution">
    <text evidence="2">The sequence shown here is derived from an EMBL/GenBank/DDBJ whole genome shotgun (WGS) entry which is preliminary data.</text>
</comment>